<dbReference type="EMBL" id="CP030104">
    <property type="protein sequence ID" value="AWX45147.1"/>
    <property type="molecule type" value="Genomic_DNA"/>
</dbReference>
<sequence length="702" mass="81046">MIKRLTIILVLLTITYGCTQKSNKVTHRHTNALVNETSPYLLQHAHNPVNWEAWNPDVLARAKKEDKPLLISIGYAACHWCHVMEEECFEDEEVAQMMNENFINIKIDREERPDVDQIYMDAIQIISGNGGWPLNIVALPDGRPFWGATYVPKDNWIKSLKQLKDLYKNDKSKVVQYASDLANGINAINLVENKSDSSNYTLDQLDTAVENWSQYFDTFLGGYKRAPKFMMPNNWGFLLHYATVNSRPEIMEYVNTTLTRMAYGGIFDHVGGGFSRYAVDTKWHVPHFEKMLYDNGQLTSLYAEAYAVTKNELYKKVVEETIGFVKEELMDENGGFYSSLDADSLNENGELEEGAYYVWTKEELSALLGSDFKIFKDYYSINSYGFWEKENYVLIRDKSDEEIAEKYGIATLELKLKMNNALSILKKRREKRSRPRLDDKILTSWNGLMLKGLVDAYRYLNNKEYLDLALKNAMFIEKEIIKNDHSLFRNHKDGKSSINAFLEDYATIIEAYLALYEVTFDEKWLNLSKKLLDYTKSHFFDKKSGIFFFTSDKDDSLIRRSIETNDNVISASNSIMAKNLLKFHKLFPNEGYENLSNQMLKNVQENFDKSAQGFANWLHLVLYKNQNFYEIAIVGDNYKELGKEISSNYLPNSILAGAKEEGSIDLLQNRYDKNQTLVYLCIEGSCKLPVTSTEQALKQLGR</sequence>
<dbReference type="SUPFAM" id="SSF48208">
    <property type="entry name" value="Six-hairpin glycosidases"/>
    <property type="match status" value="1"/>
</dbReference>
<dbReference type="SUPFAM" id="SSF52833">
    <property type="entry name" value="Thioredoxin-like"/>
    <property type="match status" value="1"/>
</dbReference>
<dbReference type="InterPro" id="IPR024705">
    <property type="entry name" value="Ssp411"/>
</dbReference>
<feature type="domain" description="Spermatogenesis-associated protein 20-like TRX" evidence="1">
    <location>
        <begin position="30"/>
        <end position="183"/>
    </location>
</feature>
<dbReference type="PANTHER" id="PTHR42899:SF1">
    <property type="entry name" value="SPERMATOGENESIS-ASSOCIATED PROTEIN 20"/>
    <property type="match status" value="1"/>
</dbReference>
<dbReference type="PIRSF" id="PIRSF006402">
    <property type="entry name" value="UCP006402_thioredoxin"/>
    <property type="match status" value="1"/>
</dbReference>
<dbReference type="AlphaFoldDB" id="A0A2Z4LV22"/>
<dbReference type="KEGG" id="spon:HME9304_02157"/>
<dbReference type="Gene3D" id="3.40.30.10">
    <property type="entry name" value="Glutaredoxin"/>
    <property type="match status" value="1"/>
</dbReference>
<organism evidence="2 3">
    <name type="scientific">Flagellimonas maritima</name>
    <dbReference type="NCBI Taxonomy" id="1383885"/>
    <lineage>
        <taxon>Bacteria</taxon>
        <taxon>Pseudomonadati</taxon>
        <taxon>Bacteroidota</taxon>
        <taxon>Flavobacteriia</taxon>
        <taxon>Flavobacteriales</taxon>
        <taxon>Flavobacteriaceae</taxon>
        <taxon>Flagellimonas</taxon>
    </lineage>
</organism>
<dbReference type="Gene3D" id="1.50.10.10">
    <property type="match status" value="1"/>
</dbReference>
<keyword evidence="3" id="KW-1185">Reference proteome</keyword>
<dbReference type="InterPro" id="IPR004879">
    <property type="entry name" value="Ssp411-like_TRX"/>
</dbReference>
<evidence type="ECO:0000313" key="3">
    <source>
        <dbReference type="Proteomes" id="UP000248536"/>
    </source>
</evidence>
<dbReference type="RefSeq" id="WP_112378562.1">
    <property type="nucleotide sequence ID" value="NZ_CP030104.1"/>
</dbReference>
<dbReference type="InterPro" id="IPR036249">
    <property type="entry name" value="Thioredoxin-like_sf"/>
</dbReference>
<reference evidence="2 3" key="1">
    <citation type="submission" date="2018-06" db="EMBL/GenBank/DDBJ databases">
        <title>Spongiibacterium sp. HME9304 Genome sequencing and assembly.</title>
        <authorList>
            <person name="Kang H."/>
            <person name="Kim H."/>
            <person name="Joh K."/>
        </authorList>
    </citation>
    <scope>NUCLEOTIDE SEQUENCE [LARGE SCALE GENOMIC DNA]</scope>
    <source>
        <strain evidence="2 3">HME9304</strain>
    </source>
</reference>
<dbReference type="Proteomes" id="UP000248536">
    <property type="component" value="Chromosome"/>
</dbReference>
<dbReference type="InterPro" id="IPR012341">
    <property type="entry name" value="6hp_glycosidase-like_sf"/>
</dbReference>
<dbReference type="InterPro" id="IPR008928">
    <property type="entry name" value="6-hairpin_glycosidase_sf"/>
</dbReference>
<dbReference type="Gene3D" id="1.50.10.20">
    <property type="match status" value="1"/>
</dbReference>
<dbReference type="Pfam" id="PF03663">
    <property type="entry name" value="Glyco_hydro_76"/>
    <property type="match status" value="1"/>
</dbReference>
<dbReference type="GO" id="GO:0005975">
    <property type="term" value="P:carbohydrate metabolic process"/>
    <property type="evidence" value="ECO:0007669"/>
    <property type="project" value="InterPro"/>
</dbReference>
<dbReference type="InterPro" id="IPR005198">
    <property type="entry name" value="Glyco_hydro_76"/>
</dbReference>
<proteinExistence type="predicted"/>
<evidence type="ECO:0000313" key="2">
    <source>
        <dbReference type="EMBL" id="AWX45147.1"/>
    </source>
</evidence>
<name>A0A2Z4LV22_9FLAO</name>
<accession>A0A2Z4LV22</accession>
<dbReference type="PROSITE" id="PS51257">
    <property type="entry name" value="PROKAR_LIPOPROTEIN"/>
    <property type="match status" value="1"/>
</dbReference>
<evidence type="ECO:0000259" key="1">
    <source>
        <dbReference type="Pfam" id="PF03190"/>
    </source>
</evidence>
<dbReference type="PANTHER" id="PTHR42899">
    <property type="entry name" value="SPERMATOGENESIS-ASSOCIATED PROTEIN 20"/>
    <property type="match status" value="1"/>
</dbReference>
<dbReference type="Pfam" id="PF03190">
    <property type="entry name" value="Thioredox_DsbH"/>
    <property type="match status" value="1"/>
</dbReference>
<gene>
    <name evidence="2" type="ORF">HME9304_02157</name>
</gene>
<dbReference type="OrthoDB" id="9762614at2"/>
<protein>
    <submittedName>
        <fullName evidence="2">Spermatoproteinis-associated protein</fullName>
    </submittedName>
</protein>